<name>A0A3B0VFL3_9ZZZZ</name>
<dbReference type="InterPro" id="IPR036909">
    <property type="entry name" value="Cyt_c-like_dom_sf"/>
</dbReference>
<keyword evidence="1" id="KW-0349">Heme</keyword>
<keyword evidence="3" id="KW-0408">Iron</keyword>
<proteinExistence type="predicted"/>
<evidence type="ECO:0000313" key="5">
    <source>
        <dbReference type="EMBL" id="VAW39450.1"/>
    </source>
</evidence>
<feature type="domain" description="Cytochrome c" evidence="4">
    <location>
        <begin position="215"/>
        <end position="301"/>
    </location>
</feature>
<dbReference type="SUPFAM" id="SSF46626">
    <property type="entry name" value="Cytochrome c"/>
    <property type="match status" value="1"/>
</dbReference>
<dbReference type="GO" id="GO:0009055">
    <property type="term" value="F:electron transfer activity"/>
    <property type="evidence" value="ECO:0007669"/>
    <property type="project" value="InterPro"/>
</dbReference>
<evidence type="ECO:0000256" key="3">
    <source>
        <dbReference type="ARBA" id="ARBA00023004"/>
    </source>
</evidence>
<evidence type="ECO:0000256" key="2">
    <source>
        <dbReference type="ARBA" id="ARBA00022723"/>
    </source>
</evidence>
<reference evidence="5" key="1">
    <citation type="submission" date="2018-06" db="EMBL/GenBank/DDBJ databases">
        <authorList>
            <person name="Zhirakovskaya E."/>
        </authorList>
    </citation>
    <scope>NUCLEOTIDE SEQUENCE</scope>
</reference>
<evidence type="ECO:0000256" key="1">
    <source>
        <dbReference type="ARBA" id="ARBA00022617"/>
    </source>
</evidence>
<dbReference type="GO" id="GO:0046872">
    <property type="term" value="F:metal ion binding"/>
    <property type="evidence" value="ECO:0007669"/>
    <property type="project" value="UniProtKB-KW"/>
</dbReference>
<gene>
    <name evidence="5" type="ORF">MNBD_GAMMA01-2309</name>
</gene>
<organism evidence="5">
    <name type="scientific">hydrothermal vent metagenome</name>
    <dbReference type="NCBI Taxonomy" id="652676"/>
    <lineage>
        <taxon>unclassified sequences</taxon>
        <taxon>metagenomes</taxon>
        <taxon>ecological metagenomes</taxon>
    </lineage>
</organism>
<dbReference type="EMBL" id="UOEW01000231">
    <property type="protein sequence ID" value="VAW39450.1"/>
    <property type="molecule type" value="Genomic_DNA"/>
</dbReference>
<dbReference type="AlphaFoldDB" id="A0A3B0VFL3"/>
<dbReference type="PROSITE" id="PS51007">
    <property type="entry name" value="CYTC"/>
    <property type="match status" value="1"/>
</dbReference>
<keyword evidence="2" id="KW-0479">Metal-binding</keyword>
<dbReference type="GO" id="GO:0020037">
    <property type="term" value="F:heme binding"/>
    <property type="evidence" value="ECO:0007669"/>
    <property type="project" value="InterPro"/>
</dbReference>
<evidence type="ECO:0000259" key="4">
    <source>
        <dbReference type="PROSITE" id="PS51007"/>
    </source>
</evidence>
<dbReference type="Gene3D" id="1.10.760.10">
    <property type="entry name" value="Cytochrome c-like domain"/>
    <property type="match status" value="1"/>
</dbReference>
<sequence length="438" mass="47039">MNVKLNIKTLSKVAIVLLLGFSATAIAQSDCVVQGGLAWDNWTKTDAGGSELPAGVTNKDYIRCKACHGWDRLGKDGGYARRSRTDSRPNAGAGDGYQANRNISSFMGGHELATADAIKRTGIGRSYADGTGSWEDLDDSESAANITSHFAGYTMGNQMPDFSANGVNSEDVLPTQEQIDCLVEFLNYEDGDPAAYFAAINTERNPVLYTMHADADAAAGESFYNQSCFGCHGDPAVDYVGANNGHPDGGILAYLAKDGKFSEFSHKARWGMPNTIMSRAVMQSPSKENIRDMMLYLQDIGGTGFTMTNVINSHWWDAARSGEGFQLEVITNSSDELVLVAFFYTYDSMGNQVYMVAQGFVNGNSAEVVIGITAGGVFGEDFDPDLVVRTDWGTGTFTVNDCGSIQVSLVPNAEAVTNGYTNVTIDLTRLLPSDQACP</sequence>
<dbReference type="InterPro" id="IPR009056">
    <property type="entry name" value="Cyt_c-like_dom"/>
</dbReference>
<protein>
    <recommendedName>
        <fullName evidence="4">Cytochrome c domain-containing protein</fullName>
    </recommendedName>
</protein>
<accession>A0A3B0VFL3</accession>